<dbReference type="AlphaFoldDB" id="A0A378AA41"/>
<sequence length="47" mass="5031">MSMVNKLTEAQEGCIKKVIAMSSVCDDKNNKDTFLNAVSGNAANLLI</sequence>
<evidence type="ECO:0000313" key="4">
    <source>
        <dbReference type="Proteomes" id="UP000254387"/>
    </source>
</evidence>
<evidence type="ECO:0000313" key="2">
    <source>
        <dbReference type="EMBL" id="STV03998.1"/>
    </source>
</evidence>
<proteinExistence type="predicted"/>
<gene>
    <name evidence="1" type="ORF">NCTC5051_02076</name>
    <name evidence="2" type="ORF">NCTC5053_01626</name>
</gene>
<accession>A0A378AA41</accession>
<dbReference type="EMBL" id="UGLU01000001">
    <property type="protein sequence ID" value="STU50497.1"/>
    <property type="molecule type" value="Genomic_DNA"/>
</dbReference>
<organism evidence="2 4">
    <name type="scientific">Klebsiella pneumoniae</name>
    <dbReference type="NCBI Taxonomy" id="573"/>
    <lineage>
        <taxon>Bacteria</taxon>
        <taxon>Pseudomonadati</taxon>
        <taxon>Pseudomonadota</taxon>
        <taxon>Gammaproteobacteria</taxon>
        <taxon>Enterobacterales</taxon>
        <taxon>Enterobacteriaceae</taxon>
        <taxon>Klebsiella/Raoultella group</taxon>
        <taxon>Klebsiella</taxon>
        <taxon>Klebsiella pneumoniae complex</taxon>
    </lineage>
</organism>
<dbReference type="Proteomes" id="UP000254141">
    <property type="component" value="Unassembled WGS sequence"/>
</dbReference>
<evidence type="ECO:0000313" key="1">
    <source>
        <dbReference type="EMBL" id="STU50497.1"/>
    </source>
</evidence>
<reference evidence="3 4" key="1">
    <citation type="submission" date="2018-06" db="EMBL/GenBank/DDBJ databases">
        <authorList>
            <consortium name="Pathogen Informatics"/>
            <person name="Doyle S."/>
        </authorList>
    </citation>
    <scope>NUCLEOTIDE SEQUENCE [LARGE SCALE GENOMIC DNA]</scope>
    <source>
        <strain evidence="1 3">NCTC5051</strain>
        <strain evidence="2 4">NCTC5053</strain>
    </source>
</reference>
<dbReference type="Proteomes" id="UP000254387">
    <property type="component" value="Unassembled WGS sequence"/>
</dbReference>
<protein>
    <submittedName>
        <fullName evidence="2">Uncharacterized protein</fullName>
    </submittedName>
</protein>
<dbReference type="EMBL" id="UGMN01000004">
    <property type="protein sequence ID" value="STV03998.1"/>
    <property type="molecule type" value="Genomic_DNA"/>
</dbReference>
<name>A0A378AA41_KLEPN</name>
<evidence type="ECO:0000313" key="3">
    <source>
        <dbReference type="Proteomes" id="UP000254141"/>
    </source>
</evidence>